<dbReference type="GO" id="GO:0051879">
    <property type="term" value="F:Hsp90 protein binding"/>
    <property type="evidence" value="ECO:0007669"/>
    <property type="project" value="InterPro"/>
</dbReference>
<accession>A0A6P3XYM5</accession>
<dbReference type="Proteomes" id="UP000515204">
    <property type="component" value="Unplaced"/>
</dbReference>
<dbReference type="PANTHER" id="PTHR46035:SF1">
    <property type="entry name" value="TETRATRICOPEPTIDE REPEAT PROTEIN 4"/>
    <property type="match status" value="1"/>
</dbReference>
<evidence type="ECO:0000259" key="5">
    <source>
        <dbReference type="Pfam" id="PF18972"/>
    </source>
</evidence>
<evidence type="ECO:0000256" key="2">
    <source>
        <dbReference type="ARBA" id="ARBA00022803"/>
    </source>
</evidence>
<feature type="coiled-coil region" evidence="4">
    <location>
        <begin position="213"/>
        <end position="269"/>
    </location>
</feature>
<feature type="domain" description="Cns1/TTC4 wheel" evidence="5">
    <location>
        <begin position="271"/>
        <end position="378"/>
    </location>
</feature>
<dbReference type="InterPro" id="IPR011990">
    <property type="entry name" value="TPR-like_helical_dom_sf"/>
</dbReference>
<keyword evidence="4" id="KW-0175">Coiled coil</keyword>
<keyword evidence="2" id="KW-0802">TPR repeat</keyword>
<dbReference type="Pfam" id="PF18972">
    <property type="entry name" value="Wheel"/>
    <property type="match status" value="1"/>
</dbReference>
<evidence type="ECO:0000313" key="7">
    <source>
        <dbReference type="RefSeq" id="XP_014483032.1"/>
    </source>
</evidence>
<evidence type="ECO:0000256" key="4">
    <source>
        <dbReference type="SAM" id="Coils"/>
    </source>
</evidence>
<dbReference type="CDD" id="cd21380">
    <property type="entry name" value="CTWD_Cns1"/>
    <property type="match status" value="1"/>
</dbReference>
<dbReference type="CTD" id="35565"/>
<dbReference type="GO" id="GO:0005634">
    <property type="term" value="C:nucleus"/>
    <property type="evidence" value="ECO:0007669"/>
    <property type="project" value="TreeGrafter"/>
</dbReference>
<dbReference type="GeneID" id="106748724"/>
<gene>
    <name evidence="7 8" type="primary">LOC106748724</name>
</gene>
<dbReference type="KEGG" id="dqu:106748724"/>
<evidence type="ECO:0000313" key="6">
    <source>
        <dbReference type="Proteomes" id="UP000515204"/>
    </source>
</evidence>
<dbReference type="RefSeq" id="XP_014483033.1">
    <property type="nucleotide sequence ID" value="XM_014627547.1"/>
</dbReference>
<dbReference type="SMART" id="SM00028">
    <property type="entry name" value="TPR"/>
    <property type="match status" value="2"/>
</dbReference>
<dbReference type="AlphaFoldDB" id="A0A6P3XYM5"/>
<dbReference type="PANTHER" id="PTHR46035">
    <property type="entry name" value="TETRATRICOPEPTIDE REPEAT PROTEIN 4"/>
    <property type="match status" value="1"/>
</dbReference>
<keyword evidence="6" id="KW-1185">Reference proteome</keyword>
<evidence type="ECO:0000313" key="8">
    <source>
        <dbReference type="RefSeq" id="XP_014483033.1"/>
    </source>
</evidence>
<sequence>METCEKKKTWTDEERSKLAAQLDAELSEYMKNLEKKEYTEGWPEDRWQEEMEKHPFFMKKAPEPGDELSPLMEGLQQLKYGEDENTPEELANNYKDDGNFNFKYKKYHLAIFSYTEGIKTKCNDKELMAQLYNNRAAAHFMLKNYRSSLNDCKLALNLKHEYPKALNRAATCSFHIRNYGECIELCDRLLHQTPTNREILKLRNDAVIAKGRLERDQRKQAKLEKALDKEGKKLLEAISKRSITILARKKQHKLELSDLEHENSNIQRVQLDENNRLLWPVLISYPERMQCDLVNKFHEDTPLMEQLIEIFKPLEWDKERKYIIGNVNVYFEGNEEPPVIHAVDIRLTLGEILQDERFVVRNGAPMFFILVKSSQVEEHFLRECVN</sequence>
<dbReference type="Gene3D" id="1.25.40.10">
    <property type="entry name" value="Tetratricopeptide repeat domain"/>
    <property type="match status" value="1"/>
</dbReference>
<evidence type="ECO:0000256" key="3">
    <source>
        <dbReference type="ARBA" id="ARBA00023602"/>
    </source>
</evidence>
<dbReference type="GO" id="GO:0006457">
    <property type="term" value="P:protein folding"/>
    <property type="evidence" value="ECO:0007669"/>
    <property type="project" value="TreeGrafter"/>
</dbReference>
<dbReference type="OrthoDB" id="420195at2759"/>
<keyword evidence="1" id="KW-0677">Repeat</keyword>
<dbReference type="GO" id="GO:0030544">
    <property type="term" value="F:Hsp70 protein binding"/>
    <property type="evidence" value="ECO:0007669"/>
    <property type="project" value="TreeGrafter"/>
</dbReference>
<proteinExistence type="inferred from homology"/>
<organism evidence="6 8">
    <name type="scientific">Dinoponera quadriceps</name>
    <name type="common">South American ant</name>
    <dbReference type="NCBI Taxonomy" id="609295"/>
    <lineage>
        <taxon>Eukaryota</taxon>
        <taxon>Metazoa</taxon>
        <taxon>Ecdysozoa</taxon>
        <taxon>Arthropoda</taxon>
        <taxon>Hexapoda</taxon>
        <taxon>Insecta</taxon>
        <taxon>Pterygota</taxon>
        <taxon>Neoptera</taxon>
        <taxon>Endopterygota</taxon>
        <taxon>Hymenoptera</taxon>
        <taxon>Apocrita</taxon>
        <taxon>Aculeata</taxon>
        <taxon>Formicoidea</taxon>
        <taxon>Formicidae</taxon>
        <taxon>Ponerinae</taxon>
        <taxon>Ponerini</taxon>
        <taxon>Dinoponera</taxon>
    </lineage>
</organism>
<dbReference type="SUPFAM" id="SSF48452">
    <property type="entry name" value="TPR-like"/>
    <property type="match status" value="1"/>
</dbReference>
<dbReference type="RefSeq" id="XP_014483032.1">
    <property type="nucleotide sequence ID" value="XM_014627546.1"/>
</dbReference>
<evidence type="ECO:0000256" key="1">
    <source>
        <dbReference type="ARBA" id="ARBA00022737"/>
    </source>
</evidence>
<protein>
    <submittedName>
        <fullName evidence="7 8">Tetratricopeptide repeat protein 4</fullName>
    </submittedName>
</protein>
<reference evidence="7 8" key="1">
    <citation type="submission" date="2025-04" db="UniProtKB">
        <authorList>
            <consortium name="RefSeq"/>
        </authorList>
    </citation>
    <scope>IDENTIFICATION</scope>
</reference>
<dbReference type="InterPro" id="IPR044059">
    <property type="entry name" value="Csn1/TTC4_wheel"/>
</dbReference>
<dbReference type="InterPro" id="IPR019734">
    <property type="entry name" value="TPR_rpt"/>
</dbReference>
<dbReference type="GO" id="GO:0005829">
    <property type="term" value="C:cytosol"/>
    <property type="evidence" value="ECO:0007669"/>
    <property type="project" value="TreeGrafter"/>
</dbReference>
<name>A0A6P3XYM5_DINQU</name>
<comment type="similarity">
    <text evidence="3">Belongs to the TTC4 family.</text>
</comment>